<name>A0A9W4UBD6_9PLEO</name>
<evidence type="ECO:0000256" key="9">
    <source>
        <dbReference type="ARBA" id="ARBA00023316"/>
    </source>
</evidence>
<keyword evidence="3" id="KW-0134">Cell wall</keyword>
<keyword evidence="9" id="KW-0961">Cell wall biogenesis/degradation</keyword>
<evidence type="ECO:0000256" key="5">
    <source>
        <dbReference type="ARBA" id="ARBA00022729"/>
    </source>
</evidence>
<dbReference type="Proteomes" id="UP001152607">
    <property type="component" value="Unassembled WGS sequence"/>
</dbReference>
<dbReference type="Pfam" id="PF03856">
    <property type="entry name" value="SUN"/>
    <property type="match status" value="1"/>
</dbReference>
<dbReference type="GO" id="GO:0009277">
    <property type="term" value="C:fungal-type cell wall"/>
    <property type="evidence" value="ECO:0007669"/>
    <property type="project" value="TreeGrafter"/>
</dbReference>
<protein>
    <recommendedName>
        <fullName evidence="15">SUN-domain-containing protein</fullName>
    </recommendedName>
</protein>
<reference evidence="13" key="1">
    <citation type="submission" date="2023-01" db="EMBL/GenBank/DDBJ databases">
        <authorList>
            <person name="Van Ghelder C."/>
            <person name="Rancurel C."/>
        </authorList>
    </citation>
    <scope>NUCLEOTIDE SEQUENCE</scope>
    <source>
        <strain evidence="13">CNCM I-4278</strain>
    </source>
</reference>
<dbReference type="GO" id="GO:0016798">
    <property type="term" value="F:hydrolase activity, acting on glycosyl bonds"/>
    <property type="evidence" value="ECO:0007669"/>
    <property type="project" value="UniProtKB-KW"/>
</dbReference>
<dbReference type="GO" id="GO:0000272">
    <property type="term" value="P:polysaccharide catabolic process"/>
    <property type="evidence" value="ECO:0007669"/>
    <property type="project" value="UniProtKB-KW"/>
</dbReference>
<organism evidence="13 14">
    <name type="scientific">Periconia digitata</name>
    <dbReference type="NCBI Taxonomy" id="1303443"/>
    <lineage>
        <taxon>Eukaryota</taxon>
        <taxon>Fungi</taxon>
        <taxon>Dikarya</taxon>
        <taxon>Ascomycota</taxon>
        <taxon>Pezizomycotina</taxon>
        <taxon>Dothideomycetes</taxon>
        <taxon>Pleosporomycetidae</taxon>
        <taxon>Pleosporales</taxon>
        <taxon>Massarineae</taxon>
        <taxon>Periconiaceae</taxon>
        <taxon>Periconia</taxon>
    </lineage>
</organism>
<feature type="chain" id="PRO_5040848168" description="SUN-domain-containing protein" evidence="12">
    <location>
        <begin position="18"/>
        <end position="442"/>
    </location>
</feature>
<dbReference type="InterPro" id="IPR005556">
    <property type="entry name" value="SUN"/>
</dbReference>
<evidence type="ECO:0000256" key="4">
    <source>
        <dbReference type="ARBA" id="ARBA00022525"/>
    </source>
</evidence>
<dbReference type="OrthoDB" id="5339822at2759"/>
<dbReference type="PANTHER" id="PTHR31316:SF0">
    <property type="entry name" value="SECRETED BETA-GLUCOSIDASE SIM1-RELATED"/>
    <property type="match status" value="1"/>
</dbReference>
<evidence type="ECO:0000256" key="12">
    <source>
        <dbReference type="SAM" id="SignalP"/>
    </source>
</evidence>
<keyword evidence="4" id="KW-0964">Secreted</keyword>
<dbReference type="AlphaFoldDB" id="A0A9W4UBD6"/>
<comment type="similarity">
    <text evidence="2">Belongs to the SUN family.</text>
</comment>
<gene>
    <name evidence="13" type="ORF">PDIGIT_LOCUS5835</name>
</gene>
<sequence length="442" mass="46966">MKVTSLVFASAAALTFASPHPRHAHRHALRKRADSTLYVPGPVETVMVYVLDGHAISEEDMINGIANGTLAWGDNGVLSSSSSAAVVAQPTPVPEPAPEKPFETAPINMPDVNAIPGPQVSKAPEVEEPPQSSSPQDYKPIGNDGECADCDKEFRNDFHPCSKFPTGYGAIHLGNEGLGGWTGIQDPKERGSAGYDNIVTTAKGSCEGGECCKPGSFCSYACPNPYLKLSFPKKQGKTGQSVGGLYCNENGKLELADGSIGKTLCGKGTTHMKIRVENKLSKSVSICRTDYPGTESETIPFTLKPGESGELASPDQKSYYFWEGKPTSAQYYINKQGVPESEACTWGTGAKAVGNWAPANLGTSWDDINMNAGFAGLSQNKPTNPDDRLDFNIKFTGDGVQNPCSFKKSTGEYCSGNNCGRDVGCTASIREGATLTMVFSDD</sequence>
<evidence type="ECO:0000313" key="14">
    <source>
        <dbReference type="Proteomes" id="UP001152607"/>
    </source>
</evidence>
<proteinExistence type="inferred from homology"/>
<evidence type="ECO:0000313" key="13">
    <source>
        <dbReference type="EMBL" id="CAI6332805.1"/>
    </source>
</evidence>
<evidence type="ECO:0000256" key="6">
    <source>
        <dbReference type="ARBA" id="ARBA00022801"/>
    </source>
</evidence>
<evidence type="ECO:0000256" key="11">
    <source>
        <dbReference type="SAM" id="MobiDB-lite"/>
    </source>
</evidence>
<keyword evidence="7" id="KW-0119">Carbohydrate metabolism</keyword>
<feature type="signal peptide" evidence="12">
    <location>
        <begin position="1"/>
        <end position="17"/>
    </location>
</feature>
<keyword evidence="10" id="KW-0624">Polysaccharide degradation</keyword>
<dbReference type="PANTHER" id="PTHR31316">
    <property type="entry name" value="BETA-GLUCOSIDASE-LIKE PROTEIN NCA3, MITOCHONDRIAL-RELATED"/>
    <property type="match status" value="1"/>
</dbReference>
<evidence type="ECO:0000256" key="7">
    <source>
        <dbReference type="ARBA" id="ARBA00023277"/>
    </source>
</evidence>
<keyword evidence="6" id="KW-0378">Hydrolase</keyword>
<dbReference type="GO" id="GO:0031505">
    <property type="term" value="P:fungal-type cell wall organization"/>
    <property type="evidence" value="ECO:0007669"/>
    <property type="project" value="TreeGrafter"/>
</dbReference>
<accession>A0A9W4UBD6</accession>
<comment type="subcellular location">
    <subcellularLocation>
        <location evidence="1">Secreted</location>
        <location evidence="1">Cell wall</location>
    </subcellularLocation>
</comment>
<evidence type="ECO:0000256" key="1">
    <source>
        <dbReference type="ARBA" id="ARBA00004191"/>
    </source>
</evidence>
<feature type="region of interest" description="Disordered" evidence="11">
    <location>
        <begin position="88"/>
        <end position="143"/>
    </location>
</feature>
<evidence type="ECO:0000256" key="8">
    <source>
        <dbReference type="ARBA" id="ARBA00023295"/>
    </source>
</evidence>
<keyword evidence="5 12" id="KW-0732">Signal</keyword>
<dbReference type="EMBL" id="CAOQHR010000003">
    <property type="protein sequence ID" value="CAI6332805.1"/>
    <property type="molecule type" value="Genomic_DNA"/>
</dbReference>
<evidence type="ECO:0000256" key="2">
    <source>
        <dbReference type="ARBA" id="ARBA00010579"/>
    </source>
</evidence>
<keyword evidence="8" id="KW-0326">Glycosidase</keyword>
<dbReference type="GO" id="GO:0009986">
    <property type="term" value="C:cell surface"/>
    <property type="evidence" value="ECO:0007669"/>
    <property type="project" value="TreeGrafter"/>
</dbReference>
<keyword evidence="14" id="KW-1185">Reference proteome</keyword>
<comment type="caution">
    <text evidence="13">The sequence shown here is derived from an EMBL/GenBank/DDBJ whole genome shotgun (WGS) entry which is preliminary data.</text>
</comment>
<evidence type="ECO:0008006" key="15">
    <source>
        <dbReference type="Google" id="ProtNLM"/>
    </source>
</evidence>
<dbReference type="InterPro" id="IPR051526">
    <property type="entry name" value="Beta-Glucosidase_SUN"/>
</dbReference>
<evidence type="ECO:0000256" key="3">
    <source>
        <dbReference type="ARBA" id="ARBA00022512"/>
    </source>
</evidence>
<evidence type="ECO:0000256" key="10">
    <source>
        <dbReference type="ARBA" id="ARBA00023326"/>
    </source>
</evidence>